<dbReference type="VEuPathDB" id="FungiDB:PSTT_11008"/>
<evidence type="ECO:0000313" key="2">
    <source>
        <dbReference type="Proteomes" id="UP000238274"/>
    </source>
</evidence>
<dbReference type="CDD" id="cd07197">
    <property type="entry name" value="nitrilase"/>
    <property type="match status" value="1"/>
</dbReference>
<comment type="caution">
    <text evidence="1">The sequence shown here is derived from an EMBL/GenBank/DDBJ whole genome shotgun (WGS) entry which is preliminary data.</text>
</comment>
<dbReference type="OrthoDB" id="412018at2759"/>
<proteinExistence type="predicted"/>
<dbReference type="Proteomes" id="UP000238274">
    <property type="component" value="Unassembled WGS sequence"/>
</dbReference>
<reference evidence="2" key="3">
    <citation type="journal article" date="2018" name="Mol. Plant Microbe Interact.">
        <title>Genome sequence resources for the wheat stripe rust pathogen (Puccinia striiformis f. sp. tritici) and the barley stripe rust pathogen (Puccinia striiformis f. sp. hordei).</title>
        <authorList>
            <person name="Xia C."/>
            <person name="Wang M."/>
            <person name="Yin C."/>
            <person name="Cornejo O.E."/>
            <person name="Hulbert S.H."/>
            <person name="Chen X."/>
        </authorList>
    </citation>
    <scope>NUCLEOTIDE SEQUENCE [LARGE SCALE GENOMIC DNA]</scope>
    <source>
        <strain evidence="2">93TX-2</strain>
    </source>
</reference>
<keyword evidence="2" id="KW-1185">Reference proteome</keyword>
<reference evidence="1 2" key="1">
    <citation type="submission" date="2017-12" db="EMBL/GenBank/DDBJ databases">
        <title>Gene loss provides genomic basis for host adaptation in cereal stripe rust fungi.</title>
        <authorList>
            <person name="Xia C."/>
        </authorList>
    </citation>
    <scope>NUCLEOTIDE SEQUENCE [LARGE SCALE GENOMIC DNA]</scope>
    <source>
        <strain evidence="1 2">93TX-2</strain>
    </source>
</reference>
<organism evidence="1 2">
    <name type="scientific">Puccinia striiformis</name>
    <dbReference type="NCBI Taxonomy" id="27350"/>
    <lineage>
        <taxon>Eukaryota</taxon>
        <taxon>Fungi</taxon>
        <taxon>Dikarya</taxon>
        <taxon>Basidiomycota</taxon>
        <taxon>Pucciniomycotina</taxon>
        <taxon>Pucciniomycetes</taxon>
        <taxon>Pucciniales</taxon>
        <taxon>Pucciniaceae</taxon>
        <taxon>Puccinia</taxon>
    </lineage>
</organism>
<dbReference type="PANTHER" id="PTHR43674">
    <property type="entry name" value="NITRILASE C965.09-RELATED"/>
    <property type="match status" value="1"/>
</dbReference>
<dbReference type="InterPro" id="IPR050345">
    <property type="entry name" value="Aliph_Amidase/BUP"/>
</dbReference>
<dbReference type="SUPFAM" id="SSF56317">
    <property type="entry name" value="Carbon-nitrogen hydrolase"/>
    <property type="match status" value="1"/>
</dbReference>
<protein>
    <submittedName>
        <fullName evidence="1">Uncharacterized protein</fullName>
    </submittedName>
</protein>
<reference evidence="2" key="2">
    <citation type="journal article" date="2018" name="BMC Genomics">
        <title>Genomic insights into host adaptation between the wheat stripe rust pathogen (Puccinia striiformis f. sp. tritici) and the barley stripe rust pathogen (Puccinia striiformis f. sp. hordei).</title>
        <authorList>
            <person name="Xia C."/>
            <person name="Wang M."/>
            <person name="Yin C."/>
            <person name="Cornejo O.E."/>
            <person name="Hulbert S.H."/>
            <person name="Chen X."/>
        </authorList>
    </citation>
    <scope>NUCLEOTIDE SEQUENCE [LARGE SCALE GENOMIC DNA]</scope>
    <source>
        <strain evidence="2">93TX-2</strain>
    </source>
</reference>
<accession>A0A2S4UV80</accession>
<dbReference type="EMBL" id="PKSM01000236">
    <property type="protein sequence ID" value="POW01186.1"/>
    <property type="molecule type" value="Genomic_DNA"/>
</dbReference>
<dbReference type="InterPro" id="IPR003010">
    <property type="entry name" value="C-N_Hydrolase"/>
</dbReference>
<evidence type="ECO:0000313" key="1">
    <source>
        <dbReference type="EMBL" id="POW01186.1"/>
    </source>
</evidence>
<dbReference type="PROSITE" id="PS50263">
    <property type="entry name" value="CN_HYDROLASE"/>
    <property type="match status" value="1"/>
</dbReference>
<sequence>MTMEEAKKNKKIRVAICQFESHQPSPSSHKKRGWAEHELKNLEKAKQFIAHAADNRADLIIFPEYFMTGLIDNDLHLADKEFKWIKEFQNLAIRYKIDILPGTIVEQEEEEGKLFNSSKKTHVRYYRSAYYVDKFGRILGKYRKKNLWFARYLTPCPNTNQVFEVLNGIRIGMLICWDLAWPEAFRELMKQDVDVIIIPSYWTLDVPSSKMNAHDPEGTQESNLINSLISSRSLETESCVIFVNCAGRKENGFLGRSTVNLPLKGNLLGFIEPDEQIQIIDIDLSVLQDVREVYKIRHEFDSKSFA</sequence>
<dbReference type="PANTHER" id="PTHR43674:SF16">
    <property type="entry name" value="CARBON-NITROGEN FAMILY, PUTATIVE (AFU_ORTHOLOGUE AFUA_5G02350)-RELATED"/>
    <property type="match status" value="1"/>
</dbReference>
<dbReference type="GO" id="GO:0016811">
    <property type="term" value="F:hydrolase activity, acting on carbon-nitrogen (but not peptide) bonds, in linear amides"/>
    <property type="evidence" value="ECO:0007669"/>
    <property type="project" value="TreeGrafter"/>
</dbReference>
<name>A0A2S4UV80_9BASI</name>
<gene>
    <name evidence="1" type="ORF">PSHT_12666</name>
</gene>
<dbReference type="InterPro" id="IPR036526">
    <property type="entry name" value="C-N_Hydrolase_sf"/>
</dbReference>
<dbReference type="VEuPathDB" id="FungiDB:PSHT_12666"/>
<dbReference type="Pfam" id="PF00795">
    <property type="entry name" value="CN_hydrolase"/>
    <property type="match status" value="1"/>
</dbReference>
<dbReference type="Gene3D" id="3.60.110.10">
    <property type="entry name" value="Carbon-nitrogen hydrolase"/>
    <property type="match status" value="1"/>
</dbReference>